<reference evidence="1 2" key="1">
    <citation type="submission" date="2020-06" db="EMBL/GenBank/DDBJ databases">
        <title>Haloterrigena sp. nov., an extremely halophilic archaeon isolated from a saline sediment.</title>
        <authorList>
            <person name="Liu B.-B."/>
        </authorList>
    </citation>
    <scope>NUCLEOTIDE SEQUENCE [LARGE SCALE GENOMIC DNA]</scope>
    <source>
        <strain evidence="1 2">SYSU A558-1</strain>
    </source>
</reference>
<sequence length="79" mass="9035">MDDLPGPEGDRVVERDETYDHEEYGSVEVTGIWRGVKQVDNARNTDQKDVIIVRYSTNDDGEQVDELTDTLGEFIEETE</sequence>
<gene>
    <name evidence="1" type="ORF">HTZ84_09880</name>
</gene>
<evidence type="ECO:0000313" key="2">
    <source>
        <dbReference type="Proteomes" id="UP001016761"/>
    </source>
</evidence>
<name>A0ABX2LDH9_9EURY</name>
<evidence type="ECO:0000313" key="1">
    <source>
        <dbReference type="EMBL" id="NUC72615.1"/>
    </source>
</evidence>
<protein>
    <submittedName>
        <fullName evidence="1">Uncharacterized protein</fullName>
    </submittedName>
</protein>
<accession>A0ABX2LDH9</accession>
<dbReference type="EMBL" id="JABUQZ010000001">
    <property type="protein sequence ID" value="NUC72615.1"/>
    <property type="molecule type" value="Genomic_DNA"/>
</dbReference>
<proteinExistence type="predicted"/>
<comment type="caution">
    <text evidence="1">The sequence shown here is derived from an EMBL/GenBank/DDBJ whole genome shotgun (WGS) entry which is preliminary data.</text>
</comment>
<dbReference type="RefSeq" id="WP_174680522.1">
    <property type="nucleotide sequence ID" value="NZ_JABUQZ010000001.1"/>
</dbReference>
<keyword evidence="2" id="KW-1185">Reference proteome</keyword>
<dbReference type="Proteomes" id="UP001016761">
    <property type="component" value="Unassembled WGS sequence"/>
</dbReference>
<organism evidence="1 2">
    <name type="scientific">Haloterrigena gelatinilytica</name>
    <dbReference type="NCBI Taxonomy" id="2741724"/>
    <lineage>
        <taxon>Archaea</taxon>
        <taxon>Methanobacteriati</taxon>
        <taxon>Methanobacteriota</taxon>
        <taxon>Stenosarchaea group</taxon>
        <taxon>Halobacteria</taxon>
        <taxon>Halobacteriales</taxon>
        <taxon>Natrialbaceae</taxon>
        <taxon>Haloterrigena</taxon>
    </lineage>
</organism>